<dbReference type="OrthoDB" id="1162501at2"/>
<dbReference type="Proteomes" id="UP000183257">
    <property type="component" value="Unassembled WGS sequence"/>
</dbReference>
<feature type="transmembrane region" description="Helical" evidence="1">
    <location>
        <begin position="127"/>
        <end position="144"/>
    </location>
</feature>
<keyword evidence="1" id="KW-0472">Membrane</keyword>
<dbReference type="STRING" id="76595.SAMN05660313_00686"/>
<name>A0A1K1MP70_9FLAO</name>
<keyword evidence="1" id="KW-1133">Transmembrane helix</keyword>
<evidence type="ECO:0000256" key="1">
    <source>
        <dbReference type="SAM" id="Phobius"/>
    </source>
</evidence>
<evidence type="ECO:0000313" key="2">
    <source>
        <dbReference type="EMBL" id="SFW23734.1"/>
    </source>
</evidence>
<feature type="transmembrane region" description="Helical" evidence="1">
    <location>
        <begin position="156"/>
        <end position="174"/>
    </location>
</feature>
<keyword evidence="3" id="KW-1185">Reference proteome</keyword>
<reference evidence="3" key="1">
    <citation type="submission" date="2016-11" db="EMBL/GenBank/DDBJ databases">
        <authorList>
            <person name="Varghese N."/>
            <person name="Submissions S."/>
        </authorList>
    </citation>
    <scope>NUCLEOTIDE SEQUENCE [LARGE SCALE GENOMIC DNA]</scope>
    <source>
        <strain evidence="3">DSM 24786</strain>
    </source>
</reference>
<sequence length="199" mass="23130">MNSDFKELQNTWESSKNNLDLSATNFDHLYAKIKKKEKENYFFYYGTITILLTTLIVISLFFYYVAPVKEVLSKVGAGLMIFGLVFRILIEVISIYKAKQINNLDTTLKTTENTENFHQFRKIIHKVIAPIIIGLYTIGFYMITPEFSAHMESWNIILIDVSYVVIAIILFIVIRKGVKKEMQKLADIIKLKKEITEEN</sequence>
<dbReference type="RefSeq" id="WP_072302348.1">
    <property type="nucleotide sequence ID" value="NZ_FPIY01000001.1"/>
</dbReference>
<dbReference type="EMBL" id="FPIY01000001">
    <property type="protein sequence ID" value="SFW23734.1"/>
    <property type="molecule type" value="Genomic_DNA"/>
</dbReference>
<organism evidence="2 3">
    <name type="scientific">Cellulophaga fucicola</name>
    <dbReference type="NCBI Taxonomy" id="76595"/>
    <lineage>
        <taxon>Bacteria</taxon>
        <taxon>Pseudomonadati</taxon>
        <taxon>Bacteroidota</taxon>
        <taxon>Flavobacteriia</taxon>
        <taxon>Flavobacteriales</taxon>
        <taxon>Flavobacteriaceae</taxon>
        <taxon>Cellulophaga</taxon>
    </lineage>
</organism>
<proteinExistence type="predicted"/>
<accession>A0A1K1MP70</accession>
<dbReference type="AlphaFoldDB" id="A0A1K1MP70"/>
<feature type="transmembrane region" description="Helical" evidence="1">
    <location>
        <begin position="42"/>
        <end position="65"/>
    </location>
</feature>
<evidence type="ECO:0000313" key="3">
    <source>
        <dbReference type="Proteomes" id="UP000183257"/>
    </source>
</evidence>
<keyword evidence="1" id="KW-0812">Transmembrane</keyword>
<gene>
    <name evidence="2" type="ORF">SAMN05660313_00686</name>
</gene>
<protein>
    <submittedName>
        <fullName evidence="2">Uncharacterized protein</fullName>
    </submittedName>
</protein>
<feature type="transmembrane region" description="Helical" evidence="1">
    <location>
        <begin position="71"/>
        <end position="90"/>
    </location>
</feature>